<keyword evidence="2" id="KW-0812">Transmembrane</keyword>
<feature type="region of interest" description="Disordered" evidence="1">
    <location>
        <begin position="1"/>
        <end position="21"/>
    </location>
</feature>
<organism evidence="3 4">
    <name type="scientific">Aspergillus nanangensis</name>
    <dbReference type="NCBI Taxonomy" id="2582783"/>
    <lineage>
        <taxon>Eukaryota</taxon>
        <taxon>Fungi</taxon>
        <taxon>Dikarya</taxon>
        <taxon>Ascomycota</taxon>
        <taxon>Pezizomycotina</taxon>
        <taxon>Eurotiomycetes</taxon>
        <taxon>Eurotiomycetidae</taxon>
        <taxon>Eurotiales</taxon>
        <taxon>Aspergillaceae</taxon>
        <taxon>Aspergillus</taxon>
        <taxon>Aspergillus subgen. Circumdati</taxon>
    </lineage>
</organism>
<dbReference type="Proteomes" id="UP001194746">
    <property type="component" value="Unassembled WGS sequence"/>
</dbReference>
<protein>
    <recommendedName>
        <fullName evidence="5">Integral membrane protein</fullName>
    </recommendedName>
</protein>
<gene>
    <name evidence="3" type="ORF">FE257_011505</name>
</gene>
<feature type="transmembrane region" description="Helical" evidence="2">
    <location>
        <begin position="77"/>
        <end position="96"/>
    </location>
</feature>
<reference evidence="3" key="2">
    <citation type="submission" date="2020-02" db="EMBL/GenBank/DDBJ databases">
        <authorList>
            <person name="Gilchrist C.L.M."/>
            <person name="Chooi Y.-H."/>
        </authorList>
    </citation>
    <scope>NUCLEOTIDE SEQUENCE</scope>
    <source>
        <strain evidence="3">MST-FP2251</strain>
    </source>
</reference>
<sequence length="462" mass="51658">MSSLPKQLPPQEKPLESSSSHEPIVTLVRHHRRRHLQLVHPPWYRNSLLASTGYLEFANAGDFAANVWNEIPVPRHAVILMAIGGPLALFMSLVALRDGLLSWQNVRLLRSERRYLQFLKHHHHHLADDPTHQAQIRLIDARLGVGVRELGTELIDRIAMDVFLGIGALLVGTGTLMAIWGAHPRVFHASNLLSGFVGNAFAAGFGVVNAVWSVYLVWRFRRHDVACAGVLGLTQVRNRLHLRFKKLQWHAVVSGVTGLVAGAASMITAKRWWGYVILIPCMVLQVACNWLWRVHLGYDRPVVSTSSSPQGFMQMASIAGDVDDDGEEKKEDATVLLDSLASTIALYNALMPRASTTVEVDWSSLDSLLQFMVVHDLFDSFCAWVAHDRSVSDDMRQAVFRCSEEKEVAVSPGGILRLPEPRQPPLRDLCRDFLQGDARTVLLSRERYLVEMLGCYVARVPV</sequence>
<dbReference type="EMBL" id="VCAU01000078">
    <property type="protein sequence ID" value="KAF9886360.1"/>
    <property type="molecule type" value="Genomic_DNA"/>
</dbReference>
<evidence type="ECO:0008006" key="5">
    <source>
        <dbReference type="Google" id="ProtNLM"/>
    </source>
</evidence>
<dbReference type="AlphaFoldDB" id="A0AAD4GRB8"/>
<evidence type="ECO:0000256" key="2">
    <source>
        <dbReference type="SAM" id="Phobius"/>
    </source>
</evidence>
<name>A0AAD4GRB8_ASPNN</name>
<feature type="transmembrane region" description="Helical" evidence="2">
    <location>
        <begin position="200"/>
        <end position="218"/>
    </location>
</feature>
<accession>A0AAD4GRB8</accession>
<keyword evidence="4" id="KW-1185">Reference proteome</keyword>
<feature type="transmembrane region" description="Helical" evidence="2">
    <location>
        <begin position="247"/>
        <end position="266"/>
    </location>
</feature>
<feature type="transmembrane region" description="Helical" evidence="2">
    <location>
        <begin position="158"/>
        <end position="180"/>
    </location>
</feature>
<evidence type="ECO:0000256" key="1">
    <source>
        <dbReference type="SAM" id="MobiDB-lite"/>
    </source>
</evidence>
<evidence type="ECO:0000313" key="3">
    <source>
        <dbReference type="EMBL" id="KAF9886360.1"/>
    </source>
</evidence>
<keyword evidence="2" id="KW-0472">Membrane</keyword>
<proteinExistence type="predicted"/>
<keyword evidence="2" id="KW-1133">Transmembrane helix</keyword>
<comment type="caution">
    <text evidence="3">The sequence shown here is derived from an EMBL/GenBank/DDBJ whole genome shotgun (WGS) entry which is preliminary data.</text>
</comment>
<reference evidence="3" key="1">
    <citation type="journal article" date="2019" name="Beilstein J. Org. Chem.">
        <title>Nanangenines: drimane sesquiterpenoids as the dominant metabolite cohort of a novel Australian fungus, Aspergillus nanangensis.</title>
        <authorList>
            <person name="Lacey H.J."/>
            <person name="Gilchrist C.L.M."/>
            <person name="Crombie A."/>
            <person name="Kalaitzis J.A."/>
            <person name="Vuong D."/>
            <person name="Rutledge P.J."/>
            <person name="Turner P."/>
            <person name="Pitt J.I."/>
            <person name="Lacey E."/>
            <person name="Chooi Y.H."/>
            <person name="Piggott A.M."/>
        </authorList>
    </citation>
    <scope>NUCLEOTIDE SEQUENCE</scope>
    <source>
        <strain evidence="3">MST-FP2251</strain>
    </source>
</reference>
<feature type="transmembrane region" description="Helical" evidence="2">
    <location>
        <begin position="272"/>
        <end position="292"/>
    </location>
</feature>
<evidence type="ECO:0000313" key="4">
    <source>
        <dbReference type="Proteomes" id="UP001194746"/>
    </source>
</evidence>